<dbReference type="SUPFAM" id="SSF46785">
    <property type="entry name" value="Winged helix' DNA-binding domain"/>
    <property type="match status" value="2"/>
</dbReference>
<dbReference type="GO" id="GO:0051304">
    <property type="term" value="P:chromosome separation"/>
    <property type="evidence" value="ECO:0007669"/>
    <property type="project" value="InterPro"/>
</dbReference>
<dbReference type="PANTHER" id="PTHR34298:SF2">
    <property type="entry name" value="SEGREGATION AND CONDENSATION PROTEIN B"/>
    <property type="match status" value="1"/>
</dbReference>
<dbReference type="InterPro" id="IPR036390">
    <property type="entry name" value="WH_DNA-bd_sf"/>
</dbReference>
<accession>A0A0G1JCI3</accession>
<dbReference type="Pfam" id="PF04079">
    <property type="entry name" value="SMC_ScpB"/>
    <property type="match status" value="1"/>
</dbReference>
<gene>
    <name evidence="5" type="ORF">UW63_C0064G0003</name>
</gene>
<dbReference type="EMBL" id="LCJB01000064">
    <property type="protein sequence ID" value="KKT69020.1"/>
    <property type="molecule type" value="Genomic_DNA"/>
</dbReference>
<dbReference type="NCBIfam" id="TIGR00281">
    <property type="entry name" value="SMC-Scp complex subunit ScpB"/>
    <property type="match status" value="1"/>
</dbReference>
<dbReference type="InterPro" id="IPR005234">
    <property type="entry name" value="ScpB_csome_segregation"/>
</dbReference>
<reference evidence="5 6" key="1">
    <citation type="journal article" date="2015" name="Nature">
        <title>rRNA introns, odd ribosomes, and small enigmatic genomes across a large radiation of phyla.</title>
        <authorList>
            <person name="Brown C.T."/>
            <person name="Hug L.A."/>
            <person name="Thomas B.C."/>
            <person name="Sharon I."/>
            <person name="Castelle C.J."/>
            <person name="Singh A."/>
            <person name="Wilkins M.J."/>
            <person name="Williams K.H."/>
            <person name="Banfield J.F."/>
        </authorList>
    </citation>
    <scope>NUCLEOTIDE SEQUENCE [LARGE SCALE GENOMIC DNA]</scope>
</reference>
<keyword evidence="1" id="KW-0963">Cytoplasm</keyword>
<name>A0A0G1JCI3_9BACT</name>
<protein>
    <submittedName>
        <fullName evidence="5">Segregation and condensation protein B</fullName>
    </submittedName>
</protein>
<dbReference type="AlphaFoldDB" id="A0A0G1JCI3"/>
<dbReference type="PANTHER" id="PTHR34298">
    <property type="entry name" value="SEGREGATION AND CONDENSATION PROTEIN B"/>
    <property type="match status" value="1"/>
</dbReference>
<comment type="caution">
    <text evidence="5">The sequence shown here is derived from an EMBL/GenBank/DDBJ whole genome shotgun (WGS) entry which is preliminary data.</text>
</comment>
<dbReference type="Gene3D" id="1.10.10.10">
    <property type="entry name" value="Winged helix-like DNA-binding domain superfamily/Winged helix DNA-binding domain"/>
    <property type="match status" value="2"/>
</dbReference>
<evidence type="ECO:0000256" key="3">
    <source>
        <dbReference type="ARBA" id="ARBA00022829"/>
    </source>
</evidence>
<keyword evidence="4" id="KW-0131">Cell cycle</keyword>
<dbReference type="Proteomes" id="UP000034154">
    <property type="component" value="Unassembled WGS sequence"/>
</dbReference>
<organism evidence="5 6">
    <name type="scientific">Candidatus Uhrbacteria bacterium GW2011_GWF2_44_350</name>
    <dbReference type="NCBI Taxonomy" id="1619000"/>
    <lineage>
        <taxon>Bacteria</taxon>
        <taxon>Candidatus Uhriibacteriota</taxon>
    </lineage>
</organism>
<proteinExistence type="predicted"/>
<evidence type="ECO:0000256" key="1">
    <source>
        <dbReference type="ARBA" id="ARBA00022490"/>
    </source>
</evidence>
<evidence type="ECO:0000313" key="5">
    <source>
        <dbReference type="EMBL" id="KKT69020.1"/>
    </source>
</evidence>
<evidence type="ECO:0000256" key="2">
    <source>
        <dbReference type="ARBA" id="ARBA00022618"/>
    </source>
</evidence>
<dbReference type="InterPro" id="IPR036388">
    <property type="entry name" value="WH-like_DNA-bd_sf"/>
</dbReference>
<evidence type="ECO:0000313" key="6">
    <source>
        <dbReference type="Proteomes" id="UP000034154"/>
    </source>
</evidence>
<sequence length="190" mass="21052">MLTTTLEAILFAAAKPLDFKILIKTLNTNQETLREAIDSLKAVRNIETSGIHLLEQEGKLQLVSNPAAAEAVKLFAKEDMGGELTKPSLETLTIIAYRGPMTKPEIEQIRGVNCTMILRNLLMRGLVEEKEDVSKLQPVYSVSLDLLRHLGIVGVSELPEYADFHNNAQIDQMIQDLTGAIVISEEKQIV</sequence>
<dbReference type="PATRIC" id="fig|1619000.3.peg.894"/>
<keyword evidence="2" id="KW-0132">Cell division</keyword>
<dbReference type="GO" id="GO:0051301">
    <property type="term" value="P:cell division"/>
    <property type="evidence" value="ECO:0007669"/>
    <property type="project" value="UniProtKB-KW"/>
</dbReference>
<evidence type="ECO:0000256" key="4">
    <source>
        <dbReference type="ARBA" id="ARBA00023306"/>
    </source>
</evidence>
<keyword evidence="3" id="KW-0159">Chromosome partition</keyword>